<comment type="function">
    <text evidence="5">May be a carrier protein for lipids.</text>
</comment>
<dbReference type="Pfam" id="PF01395">
    <property type="entry name" value="PBP_GOBP"/>
    <property type="match status" value="2"/>
</dbReference>
<comment type="subcellular location">
    <subcellularLocation>
        <location evidence="1">Secreted</location>
    </subcellularLocation>
</comment>
<dbReference type="EMBL" id="CAKOFQ010006679">
    <property type="protein sequence ID" value="CAH1958894.1"/>
    <property type="molecule type" value="Genomic_DNA"/>
</dbReference>
<accession>A0A9P0JS10</accession>
<sequence length="192" mass="21511">MVTHLDGLLKLLLFFCFATKAMGLSEEMQELADMLHKTCVEETSAKEDDIANARHGTFADDDNFKCYIFCLMAQMACIEDDGTIDEDATIAVLPDEYRDKAAPIVRKCGTIKGLTPCESAWLTHKCYQAEAPDLTEDGDIDEDACIAYLADNYRDEFIPIIRRCGTKKGATVCDTAWLTNQCWAQGPRYRVL</sequence>
<evidence type="ECO:0000256" key="3">
    <source>
        <dbReference type="ARBA" id="ARBA00022525"/>
    </source>
</evidence>
<dbReference type="SUPFAM" id="SSF47565">
    <property type="entry name" value="Insect pheromone/odorant-binding proteins"/>
    <property type="match status" value="2"/>
</dbReference>
<dbReference type="PANTHER" id="PTHR21364">
    <property type="entry name" value="GENERAL ODORANT-BINDING PROTEIN 19A"/>
    <property type="match status" value="1"/>
</dbReference>
<dbReference type="PANTHER" id="PTHR21364:SF2">
    <property type="entry name" value="GENERAL ODORANT-BINDING PROTEIN 19A"/>
    <property type="match status" value="1"/>
</dbReference>
<proteinExistence type="inferred from homology"/>
<dbReference type="Proteomes" id="UP001152888">
    <property type="component" value="Unassembled WGS sequence"/>
</dbReference>
<dbReference type="SMART" id="SM00708">
    <property type="entry name" value="PhBP"/>
    <property type="match status" value="1"/>
</dbReference>
<feature type="chain" id="PRO_5040191053" evidence="6">
    <location>
        <begin position="24"/>
        <end position="192"/>
    </location>
</feature>
<evidence type="ECO:0000256" key="6">
    <source>
        <dbReference type="SAM" id="SignalP"/>
    </source>
</evidence>
<evidence type="ECO:0000313" key="7">
    <source>
        <dbReference type="EMBL" id="CAH1958894.1"/>
    </source>
</evidence>
<dbReference type="GO" id="GO:0005549">
    <property type="term" value="F:odorant binding"/>
    <property type="evidence" value="ECO:0007669"/>
    <property type="project" value="InterPro"/>
</dbReference>
<evidence type="ECO:0000256" key="5">
    <source>
        <dbReference type="ARBA" id="ARBA00056866"/>
    </source>
</evidence>
<dbReference type="GO" id="GO:0007608">
    <property type="term" value="P:sensory perception of smell"/>
    <property type="evidence" value="ECO:0007669"/>
    <property type="project" value="UniProtKB-ARBA"/>
</dbReference>
<organism evidence="7 8">
    <name type="scientific">Acanthoscelides obtectus</name>
    <name type="common">Bean weevil</name>
    <name type="synonym">Bruchus obtectus</name>
    <dbReference type="NCBI Taxonomy" id="200917"/>
    <lineage>
        <taxon>Eukaryota</taxon>
        <taxon>Metazoa</taxon>
        <taxon>Ecdysozoa</taxon>
        <taxon>Arthropoda</taxon>
        <taxon>Hexapoda</taxon>
        <taxon>Insecta</taxon>
        <taxon>Pterygota</taxon>
        <taxon>Neoptera</taxon>
        <taxon>Endopterygota</taxon>
        <taxon>Coleoptera</taxon>
        <taxon>Polyphaga</taxon>
        <taxon>Cucujiformia</taxon>
        <taxon>Chrysomeloidea</taxon>
        <taxon>Chrysomelidae</taxon>
        <taxon>Bruchinae</taxon>
        <taxon>Bruchini</taxon>
        <taxon>Acanthoscelides</taxon>
    </lineage>
</organism>
<feature type="signal peptide" evidence="6">
    <location>
        <begin position="1"/>
        <end position="23"/>
    </location>
</feature>
<evidence type="ECO:0000256" key="4">
    <source>
        <dbReference type="ARBA" id="ARBA00023180"/>
    </source>
</evidence>
<dbReference type="CDD" id="cd23992">
    <property type="entry name" value="PBP_GOBP"/>
    <property type="match status" value="1"/>
</dbReference>
<dbReference type="OrthoDB" id="5978988at2759"/>
<reference evidence="7" key="1">
    <citation type="submission" date="2022-03" db="EMBL/GenBank/DDBJ databases">
        <authorList>
            <person name="Sayadi A."/>
        </authorList>
    </citation>
    <scope>NUCLEOTIDE SEQUENCE</scope>
</reference>
<dbReference type="AlphaFoldDB" id="A0A9P0JS10"/>
<keyword evidence="3" id="KW-0964">Secreted</keyword>
<evidence type="ECO:0000313" key="8">
    <source>
        <dbReference type="Proteomes" id="UP001152888"/>
    </source>
</evidence>
<dbReference type="InterPro" id="IPR006170">
    <property type="entry name" value="PBP/GOBP"/>
</dbReference>
<protein>
    <submittedName>
        <fullName evidence="7">Uncharacterized protein</fullName>
    </submittedName>
</protein>
<comment type="similarity">
    <text evidence="2">Belongs to the PBP/GOBP family.</text>
</comment>
<evidence type="ECO:0000256" key="1">
    <source>
        <dbReference type="ARBA" id="ARBA00004613"/>
    </source>
</evidence>
<dbReference type="InterPro" id="IPR036728">
    <property type="entry name" value="PBP_GOBP_sf"/>
</dbReference>
<keyword evidence="4" id="KW-0325">Glycoprotein</keyword>
<name>A0A9P0JS10_ACAOB</name>
<keyword evidence="8" id="KW-1185">Reference proteome</keyword>
<dbReference type="FunFam" id="1.10.238.20:FF:000001">
    <property type="entry name" value="General odorant-binding protein lush"/>
    <property type="match status" value="1"/>
</dbReference>
<evidence type="ECO:0000256" key="2">
    <source>
        <dbReference type="ARBA" id="ARBA00008098"/>
    </source>
</evidence>
<comment type="caution">
    <text evidence="7">The sequence shown here is derived from an EMBL/GenBank/DDBJ whole genome shotgun (WGS) entry which is preliminary data.</text>
</comment>
<gene>
    <name evidence="7" type="ORF">ACAOBT_LOCUS2914</name>
</gene>
<keyword evidence="6" id="KW-0732">Signal</keyword>
<dbReference type="Gene3D" id="1.10.238.20">
    <property type="entry name" value="Pheromone/general odorant binding protein domain"/>
    <property type="match status" value="2"/>
</dbReference>
<dbReference type="GO" id="GO:0005576">
    <property type="term" value="C:extracellular region"/>
    <property type="evidence" value="ECO:0007669"/>
    <property type="project" value="UniProtKB-SubCell"/>
</dbReference>